<dbReference type="AlphaFoldDB" id="A0AAN7V9Y3"/>
<keyword evidence="3" id="KW-0472">Membrane</keyword>
<evidence type="ECO:0000256" key="1">
    <source>
        <dbReference type="ARBA" id="ARBA00023002"/>
    </source>
</evidence>
<protein>
    <submittedName>
        <fullName evidence="4">Uncharacterized protein</fullName>
    </submittedName>
</protein>
<dbReference type="Gene3D" id="3.40.50.720">
    <property type="entry name" value="NAD(P)-binding Rossmann-like Domain"/>
    <property type="match status" value="1"/>
</dbReference>
<evidence type="ECO:0000313" key="4">
    <source>
        <dbReference type="EMBL" id="KAK5643737.1"/>
    </source>
</evidence>
<reference evidence="4 5" key="1">
    <citation type="journal article" date="2024" name="Insects">
        <title>An Improved Chromosome-Level Genome Assembly of the Firefly Pyrocoelia pectoralis.</title>
        <authorList>
            <person name="Fu X."/>
            <person name="Meyer-Rochow V.B."/>
            <person name="Ballantyne L."/>
            <person name="Zhu X."/>
        </authorList>
    </citation>
    <scope>NUCLEOTIDE SEQUENCE [LARGE SCALE GENOMIC DNA]</scope>
    <source>
        <strain evidence="4">XCY_ONT2</strain>
    </source>
</reference>
<keyword evidence="1" id="KW-0560">Oxidoreductase</keyword>
<keyword evidence="5" id="KW-1185">Reference proteome</keyword>
<dbReference type="SUPFAM" id="SSF51735">
    <property type="entry name" value="NAD(P)-binding Rossmann-fold domains"/>
    <property type="match status" value="1"/>
</dbReference>
<organism evidence="4 5">
    <name type="scientific">Pyrocoelia pectoralis</name>
    <dbReference type="NCBI Taxonomy" id="417401"/>
    <lineage>
        <taxon>Eukaryota</taxon>
        <taxon>Metazoa</taxon>
        <taxon>Ecdysozoa</taxon>
        <taxon>Arthropoda</taxon>
        <taxon>Hexapoda</taxon>
        <taxon>Insecta</taxon>
        <taxon>Pterygota</taxon>
        <taxon>Neoptera</taxon>
        <taxon>Endopterygota</taxon>
        <taxon>Coleoptera</taxon>
        <taxon>Polyphaga</taxon>
        <taxon>Elateriformia</taxon>
        <taxon>Elateroidea</taxon>
        <taxon>Lampyridae</taxon>
        <taxon>Lampyrinae</taxon>
        <taxon>Pyrocoelia</taxon>
    </lineage>
</organism>
<evidence type="ECO:0000256" key="3">
    <source>
        <dbReference type="SAM" id="Phobius"/>
    </source>
</evidence>
<proteinExistence type="inferred from homology"/>
<dbReference type="PANTHER" id="PTHR43157">
    <property type="entry name" value="PHOSPHATIDYLINOSITOL-GLYCAN BIOSYNTHESIS CLASS F PROTEIN-RELATED"/>
    <property type="match status" value="1"/>
</dbReference>
<dbReference type="PRINTS" id="PR00080">
    <property type="entry name" value="SDRFAMILY"/>
</dbReference>
<keyword evidence="3" id="KW-1133">Transmembrane helix</keyword>
<gene>
    <name evidence="4" type="ORF">RI129_007582</name>
</gene>
<dbReference type="Pfam" id="PF00106">
    <property type="entry name" value="adh_short"/>
    <property type="match status" value="1"/>
</dbReference>
<dbReference type="EMBL" id="JAVRBK010000005">
    <property type="protein sequence ID" value="KAK5643737.1"/>
    <property type="molecule type" value="Genomic_DNA"/>
</dbReference>
<dbReference type="InterPro" id="IPR002347">
    <property type="entry name" value="SDR_fam"/>
</dbReference>
<name>A0AAN7V9Y3_9COLE</name>
<comment type="caution">
    <text evidence="4">The sequence shown here is derived from an EMBL/GenBank/DDBJ whole genome shotgun (WGS) entry which is preliminary data.</text>
</comment>
<keyword evidence="3" id="KW-0812">Transmembrane</keyword>
<dbReference type="InterPro" id="IPR036291">
    <property type="entry name" value="NAD(P)-bd_dom_sf"/>
</dbReference>
<evidence type="ECO:0000256" key="2">
    <source>
        <dbReference type="RuleBase" id="RU000363"/>
    </source>
</evidence>
<dbReference type="CDD" id="cd05327">
    <property type="entry name" value="retinol-DH_like_SDR_c_like"/>
    <property type="match status" value="1"/>
</dbReference>
<dbReference type="Proteomes" id="UP001329430">
    <property type="component" value="Chromosome 5"/>
</dbReference>
<feature type="transmembrane region" description="Helical" evidence="3">
    <location>
        <begin position="6"/>
        <end position="23"/>
    </location>
</feature>
<comment type="similarity">
    <text evidence="2">Belongs to the short-chain dehydrogenases/reductases (SDR) family.</text>
</comment>
<accession>A0AAN7V9Y3</accession>
<evidence type="ECO:0000313" key="5">
    <source>
        <dbReference type="Proteomes" id="UP001329430"/>
    </source>
</evidence>
<dbReference type="GO" id="GO:0016491">
    <property type="term" value="F:oxidoreductase activity"/>
    <property type="evidence" value="ECO:0007669"/>
    <property type="project" value="UniProtKB-KW"/>
</dbReference>
<dbReference type="PRINTS" id="PR00081">
    <property type="entry name" value="GDHRDH"/>
</dbReference>
<dbReference type="PANTHER" id="PTHR43157:SF31">
    <property type="entry name" value="PHOSPHATIDYLINOSITOL-GLYCAN BIOSYNTHESIS CLASS F PROTEIN"/>
    <property type="match status" value="1"/>
</dbReference>
<sequence length="324" mass="36048">MWEYLIYVCFIATLGSCVILRLLKLNTKWDRSPTCLVGKTTIVTGANSGIGFYTAQEFAKRGARVILACRNITRAEEAKIKIVEATKNNNVHVRIVDFASLKSIREFAKGINGSEERLDILVNNAGVIISKNETTVDGLSKSMQVNHFGPFLLTLLLIELIKKSKPSRIVNITSASAKYARINVNDLNFYSDSLISKITLLNYANTKLCNILFTNELSRRLRGSGVTVNSVHPGIVHTGIARHLNATAQQVYECFKYLFKTGEEGAQTSIYVALSKEIEYVTGEYFSNCDIAILPCTANDAMLAKSVWNRSAELVKLRENEYSL</sequence>